<keyword evidence="5" id="KW-1185">Reference proteome</keyword>
<comment type="caution">
    <text evidence="4">The sequence shown here is derived from an EMBL/GenBank/DDBJ whole genome shotgun (WGS) entry which is preliminary data.</text>
</comment>
<keyword evidence="3" id="KW-0812">Transmembrane</keyword>
<evidence type="ECO:0000313" key="4">
    <source>
        <dbReference type="EMBL" id="TCS72775.1"/>
    </source>
</evidence>
<dbReference type="OrthoDB" id="2218772at2"/>
<sequence>MNELDIKRHSFDLAKNRLKEFSEKTEAELAIDRVKTDGGFLGLGDHKVTGYELNNRLESIQGHFIDINSTNNRTIKEFREVYNALDALDKDYITSIVANVKAIEKTSNDVRQQQETLKQHNDKLATQQNKLDSHQVEIDKNVDNMKKIVTTLKAFKEKLDGYKHLTDIDKIWSDCKTIRNDIQEHQSDLERLNSASKKHQDELDKLSQNQNETKEYAEANRSSIAELQAFKSEVDSIEHIADVDSMWEQGNDVKTDLAEANNHIVSLQEKTTEINKEIADKAAEMQDKVALLETKLKYAYYIAGGALGLAVVELILALTGVI</sequence>
<dbReference type="AlphaFoldDB" id="A0A4R3JWV9"/>
<reference evidence="4 5" key="1">
    <citation type="submission" date="2019-03" db="EMBL/GenBank/DDBJ databases">
        <title>Genomic Encyclopedia of Type Strains, Phase IV (KMG-IV): sequencing the most valuable type-strain genomes for metagenomic binning, comparative biology and taxonomic classification.</title>
        <authorList>
            <person name="Goeker M."/>
        </authorList>
    </citation>
    <scope>NUCLEOTIDE SEQUENCE [LARGE SCALE GENOMIC DNA]</scope>
    <source>
        <strain evidence="4 5">DSM 29489</strain>
    </source>
</reference>
<dbReference type="Proteomes" id="UP000295726">
    <property type="component" value="Unassembled WGS sequence"/>
</dbReference>
<keyword evidence="1" id="KW-0175">Coiled coil</keyword>
<keyword evidence="3" id="KW-1133">Transmembrane helix</keyword>
<feature type="transmembrane region" description="Helical" evidence="3">
    <location>
        <begin position="298"/>
        <end position="321"/>
    </location>
</feature>
<dbReference type="EMBL" id="SLZZ01000050">
    <property type="protein sequence ID" value="TCS72775.1"/>
    <property type="molecule type" value="Genomic_DNA"/>
</dbReference>
<name>A0A4R3JWV9_9FIRM</name>
<protein>
    <submittedName>
        <fullName evidence="4">Uncharacterized protein</fullName>
    </submittedName>
</protein>
<organism evidence="4 5">
    <name type="scientific">Muricomes intestini</name>
    <dbReference type="NCBI Taxonomy" id="1796634"/>
    <lineage>
        <taxon>Bacteria</taxon>
        <taxon>Bacillati</taxon>
        <taxon>Bacillota</taxon>
        <taxon>Clostridia</taxon>
        <taxon>Lachnospirales</taxon>
        <taxon>Lachnospiraceae</taxon>
        <taxon>Muricomes</taxon>
    </lineage>
</organism>
<keyword evidence="3" id="KW-0472">Membrane</keyword>
<dbReference type="RefSeq" id="WP_132384164.1">
    <property type="nucleotide sequence ID" value="NZ_DAIRMY010000026.1"/>
</dbReference>
<gene>
    <name evidence="4" type="ORF">EDD59_1504</name>
</gene>
<evidence type="ECO:0000256" key="3">
    <source>
        <dbReference type="SAM" id="Phobius"/>
    </source>
</evidence>
<evidence type="ECO:0000313" key="5">
    <source>
        <dbReference type="Proteomes" id="UP000295726"/>
    </source>
</evidence>
<feature type="region of interest" description="Disordered" evidence="2">
    <location>
        <begin position="194"/>
        <end position="218"/>
    </location>
</feature>
<feature type="coiled-coil region" evidence="1">
    <location>
        <begin position="257"/>
        <end position="295"/>
    </location>
</feature>
<evidence type="ECO:0000256" key="2">
    <source>
        <dbReference type="SAM" id="MobiDB-lite"/>
    </source>
</evidence>
<feature type="coiled-coil region" evidence="1">
    <location>
        <begin position="103"/>
        <end position="137"/>
    </location>
</feature>
<dbReference type="Gene3D" id="1.10.287.1490">
    <property type="match status" value="1"/>
</dbReference>
<proteinExistence type="predicted"/>
<accession>A0A4R3JWV9</accession>
<evidence type="ECO:0000256" key="1">
    <source>
        <dbReference type="SAM" id="Coils"/>
    </source>
</evidence>